<evidence type="ECO:0000313" key="5">
    <source>
        <dbReference type="Proteomes" id="UP001321766"/>
    </source>
</evidence>
<protein>
    <submittedName>
        <fullName evidence="4">Uncharacterized protein</fullName>
    </submittedName>
</protein>
<feature type="chain" id="PRO_5047080554" evidence="3">
    <location>
        <begin position="29"/>
        <end position="388"/>
    </location>
</feature>
<accession>A0ABM8B9T7</accession>
<feature type="region of interest" description="Disordered" evidence="1">
    <location>
        <begin position="308"/>
        <end position="356"/>
    </location>
</feature>
<keyword evidence="5" id="KW-1185">Reference proteome</keyword>
<name>A0ABM8B9T7_9BIFI</name>
<feature type="signal peptide" evidence="3">
    <location>
        <begin position="1"/>
        <end position="28"/>
    </location>
</feature>
<sequence>MGSFTSTYKKMVASVAGIAALAAGFATAALTRPAHAAEIDPALKTVRIAADHKVVDGFAYDKTSYNLSVKPKTMEVTGVPKGWTVENATKGSATSDNDKSSIHIGSDFTAEDTAKLKAAIGENFKPAYYTDSSDVQQPTVLNDFSLDKNQYVGLNVSQQQLNNLSFNMKNNEVAYQAARDAGFGFGRAMYDAQGRQTFKGEEMKYLQLEIIADDIKQVRTMSFIFTAEPDLGPIAGGQSQGNVWHFDDVWKINDDAIGADSASITIKPETTAAPKAAVKSLVGGPISLAPAAVTYTFTYTAGAAAPAPAPAPAVPAPAPAAPAPKAPAPAQPAPSKPAPTVDPKVEAKKPAQKSALARTGSSVAVVVVAATAFAAVSGLGFALSRKTR</sequence>
<organism evidence="4 5">
    <name type="scientific">Bombiscardovia nodaiensis</name>
    <dbReference type="NCBI Taxonomy" id="2932181"/>
    <lineage>
        <taxon>Bacteria</taxon>
        <taxon>Bacillati</taxon>
        <taxon>Actinomycetota</taxon>
        <taxon>Actinomycetes</taxon>
        <taxon>Bifidobacteriales</taxon>
        <taxon>Bifidobacteriaceae</taxon>
        <taxon>Bombiscardovia</taxon>
    </lineage>
</organism>
<reference evidence="4 5" key="1">
    <citation type="journal article" date="2023" name="Microbiol. Spectr.">
        <title>Symbiosis of Carpenter Bees with Uncharacterized Lactic Acid Bacteria Showing NAD Auxotrophy.</title>
        <authorList>
            <person name="Kawasaki S."/>
            <person name="Ozawa K."/>
            <person name="Mori T."/>
            <person name="Yamamoto A."/>
            <person name="Ito M."/>
            <person name="Ohkuma M."/>
            <person name="Sakamoto M."/>
            <person name="Matsutani M."/>
        </authorList>
    </citation>
    <scope>NUCLEOTIDE SEQUENCE [LARGE SCALE GENOMIC DNA]</scope>
    <source>
        <strain evidence="4 5">Kim37-2</strain>
    </source>
</reference>
<proteinExistence type="predicted"/>
<keyword evidence="3" id="KW-0732">Signal</keyword>
<keyword evidence="2" id="KW-0812">Transmembrane</keyword>
<evidence type="ECO:0000256" key="3">
    <source>
        <dbReference type="SAM" id="SignalP"/>
    </source>
</evidence>
<dbReference type="EMBL" id="AP026798">
    <property type="protein sequence ID" value="BDR53539.1"/>
    <property type="molecule type" value="Genomic_DNA"/>
</dbReference>
<keyword evidence="2" id="KW-0472">Membrane</keyword>
<evidence type="ECO:0000313" key="4">
    <source>
        <dbReference type="EMBL" id="BDR53539.1"/>
    </source>
</evidence>
<keyword evidence="2" id="KW-1133">Transmembrane helix</keyword>
<evidence type="ECO:0000256" key="1">
    <source>
        <dbReference type="SAM" id="MobiDB-lite"/>
    </source>
</evidence>
<evidence type="ECO:0000256" key="2">
    <source>
        <dbReference type="SAM" id="Phobius"/>
    </source>
</evidence>
<feature type="transmembrane region" description="Helical" evidence="2">
    <location>
        <begin position="363"/>
        <end position="383"/>
    </location>
</feature>
<feature type="compositionally biased region" description="Pro residues" evidence="1">
    <location>
        <begin position="308"/>
        <end position="337"/>
    </location>
</feature>
<gene>
    <name evidence="4" type="ORF">KIM372_14460</name>
</gene>
<dbReference type="Proteomes" id="UP001321766">
    <property type="component" value="Chromosome"/>
</dbReference>